<comment type="pathway">
    <text evidence="2 17">Cofactor biosynthesis; FMN biosynthesis; FMN from riboflavin (CTP route): step 1/1.</text>
</comment>
<comment type="similarity">
    <text evidence="3 17">Belongs to the archaeal riboflavin kinase family.</text>
</comment>
<dbReference type="InterPro" id="IPR023602">
    <property type="entry name" value="Riboflavin_kinase_CTP-dep"/>
</dbReference>
<comment type="caution">
    <text evidence="19">The sequence shown here is derived from an EMBL/GenBank/DDBJ whole genome shotgun (WGS) entry which is preliminary data.</text>
</comment>
<dbReference type="RefSeq" id="WP_188975300.1">
    <property type="nucleotide sequence ID" value="NZ_BMPG01000001.1"/>
</dbReference>
<dbReference type="GO" id="GO:0000287">
    <property type="term" value="F:magnesium ion binding"/>
    <property type="evidence" value="ECO:0007669"/>
    <property type="project" value="UniProtKB-UniRule"/>
</dbReference>
<evidence type="ECO:0000256" key="7">
    <source>
        <dbReference type="ARBA" id="ARBA00022643"/>
    </source>
</evidence>
<dbReference type="PANTHER" id="PTHR40706">
    <property type="entry name" value="RIBOFLAVIN KINASE"/>
    <property type="match status" value="1"/>
</dbReference>
<evidence type="ECO:0000256" key="16">
    <source>
        <dbReference type="ARBA" id="ARBA00047857"/>
    </source>
</evidence>
<evidence type="ECO:0000256" key="11">
    <source>
        <dbReference type="ARBA" id="ARBA00022777"/>
    </source>
</evidence>
<keyword evidence="6 17" id="KW-0285">Flavoprotein</keyword>
<comment type="cofactor">
    <cofactor evidence="17">
        <name>Mg(2+)</name>
        <dbReference type="ChEBI" id="CHEBI:18420"/>
    </cofactor>
    <text evidence="17">Binds 1 Mg(2+) ion per subunit.</text>
</comment>
<accession>A0A830F7S4</accession>
<evidence type="ECO:0000256" key="10">
    <source>
        <dbReference type="ARBA" id="ARBA00022741"/>
    </source>
</evidence>
<dbReference type="InterPro" id="IPR036388">
    <property type="entry name" value="WH-like_DNA-bd_sf"/>
</dbReference>
<evidence type="ECO:0000256" key="9">
    <source>
        <dbReference type="ARBA" id="ARBA00022723"/>
    </source>
</evidence>
<dbReference type="HAMAP" id="MF_01285">
    <property type="entry name" value="Riboflavin_kinase"/>
    <property type="match status" value="1"/>
</dbReference>
<reference evidence="19" key="2">
    <citation type="submission" date="2020-09" db="EMBL/GenBank/DDBJ databases">
        <authorList>
            <person name="Sun Q."/>
            <person name="Ohkuma M."/>
        </authorList>
    </citation>
    <scope>NUCLEOTIDE SEQUENCE</scope>
    <source>
        <strain evidence="19">JCM 19596</strain>
    </source>
</reference>
<dbReference type="GO" id="GO:0009398">
    <property type="term" value="P:FMN biosynthetic process"/>
    <property type="evidence" value="ECO:0007669"/>
    <property type="project" value="UniProtKB-UniRule"/>
</dbReference>
<dbReference type="InterPro" id="IPR023465">
    <property type="entry name" value="Riboflavin_kinase_dom_sf"/>
</dbReference>
<dbReference type="OrthoDB" id="30955at2157"/>
<organism evidence="19 20">
    <name type="scientific">Halocalculus aciditolerans</name>
    <dbReference type="NCBI Taxonomy" id="1383812"/>
    <lineage>
        <taxon>Archaea</taxon>
        <taxon>Methanobacteriati</taxon>
        <taxon>Methanobacteriota</taxon>
        <taxon>Stenosarchaea group</taxon>
        <taxon>Halobacteria</taxon>
        <taxon>Halobacteriales</taxon>
        <taxon>Halobacteriaceae</taxon>
        <taxon>Halocalculus</taxon>
    </lineage>
</organism>
<evidence type="ECO:0000256" key="6">
    <source>
        <dbReference type="ARBA" id="ARBA00022630"/>
    </source>
</evidence>
<evidence type="ECO:0000259" key="18">
    <source>
        <dbReference type="Pfam" id="PF01982"/>
    </source>
</evidence>
<dbReference type="Pfam" id="PF01982">
    <property type="entry name" value="CTP-dep_RFKase"/>
    <property type="match status" value="1"/>
</dbReference>
<keyword evidence="9 17" id="KW-0479">Metal-binding</keyword>
<evidence type="ECO:0000256" key="12">
    <source>
        <dbReference type="ARBA" id="ARBA00022842"/>
    </source>
</evidence>
<dbReference type="CDD" id="cd00090">
    <property type="entry name" value="HTH_ARSR"/>
    <property type="match status" value="1"/>
</dbReference>
<dbReference type="GO" id="GO:0008531">
    <property type="term" value="F:riboflavin kinase activity"/>
    <property type="evidence" value="ECO:0007669"/>
    <property type="project" value="InterPro"/>
</dbReference>
<evidence type="ECO:0000256" key="13">
    <source>
        <dbReference type="ARBA" id="ARBA00029789"/>
    </source>
</evidence>
<feature type="binding site" evidence="17">
    <location>
        <position position="200"/>
    </location>
    <ligand>
        <name>FMN</name>
        <dbReference type="ChEBI" id="CHEBI:58210"/>
    </ligand>
</feature>
<protein>
    <recommendedName>
        <fullName evidence="5 17">Riboflavin kinase</fullName>
        <shortName evidence="17">RFK</shortName>
        <ecNumber evidence="4 17">2.7.1.161</ecNumber>
    </recommendedName>
    <alternativeName>
        <fullName evidence="14 17">CTP-dependent riboflavin kinase</fullName>
    </alternativeName>
    <alternativeName>
        <fullName evidence="15 17">CTP:riboflavin 5'-phosphotransferase</fullName>
    </alternativeName>
    <alternativeName>
        <fullName evidence="13 17">Flavokinase</fullName>
    </alternativeName>
</protein>
<dbReference type="InterPro" id="IPR036390">
    <property type="entry name" value="WH_DNA-bd_sf"/>
</dbReference>
<feature type="binding site" evidence="17">
    <location>
        <begin position="213"/>
        <end position="216"/>
    </location>
    <ligand>
        <name>CDP</name>
        <dbReference type="ChEBI" id="CHEBI:58069"/>
    </ligand>
</feature>
<evidence type="ECO:0000256" key="17">
    <source>
        <dbReference type="HAMAP-Rule" id="MF_01285"/>
    </source>
</evidence>
<dbReference type="PANTHER" id="PTHR40706:SF1">
    <property type="entry name" value="RIBOFLAVIN KINASE"/>
    <property type="match status" value="1"/>
</dbReference>
<feature type="binding site" evidence="17">
    <location>
        <position position="208"/>
    </location>
    <ligand>
        <name>FMN</name>
        <dbReference type="ChEBI" id="CHEBI:58210"/>
    </ligand>
</feature>
<feature type="binding site" evidence="17">
    <location>
        <position position="137"/>
    </location>
    <ligand>
        <name>Mg(2+)</name>
        <dbReference type="ChEBI" id="CHEBI:18420"/>
    </ligand>
</feature>
<reference evidence="19" key="1">
    <citation type="journal article" date="2014" name="Int. J. Syst. Evol. Microbiol.">
        <title>Complete genome sequence of Corynebacterium casei LMG S-19264T (=DSM 44701T), isolated from a smear-ripened cheese.</title>
        <authorList>
            <consortium name="US DOE Joint Genome Institute (JGI-PGF)"/>
            <person name="Walter F."/>
            <person name="Albersmeier A."/>
            <person name="Kalinowski J."/>
            <person name="Ruckert C."/>
        </authorList>
    </citation>
    <scope>NUCLEOTIDE SEQUENCE</scope>
    <source>
        <strain evidence="19">JCM 19596</strain>
    </source>
</reference>
<evidence type="ECO:0000313" key="19">
    <source>
        <dbReference type="EMBL" id="GGL48913.1"/>
    </source>
</evidence>
<evidence type="ECO:0000256" key="1">
    <source>
        <dbReference type="ARBA" id="ARBA00003072"/>
    </source>
</evidence>
<feature type="binding site" evidence="17">
    <location>
        <position position="139"/>
    </location>
    <ligand>
        <name>Mg(2+)</name>
        <dbReference type="ChEBI" id="CHEBI:18420"/>
    </ligand>
</feature>
<evidence type="ECO:0000256" key="8">
    <source>
        <dbReference type="ARBA" id="ARBA00022679"/>
    </source>
</evidence>
<evidence type="ECO:0000256" key="5">
    <source>
        <dbReference type="ARBA" id="ARBA00017394"/>
    </source>
</evidence>
<name>A0A830F7S4_9EURY</name>
<dbReference type="GO" id="GO:0000166">
    <property type="term" value="F:nucleotide binding"/>
    <property type="evidence" value="ECO:0007669"/>
    <property type="project" value="UniProtKB-UniRule"/>
</dbReference>
<dbReference type="SUPFAM" id="SSF46785">
    <property type="entry name" value="Winged helix' DNA-binding domain"/>
    <property type="match status" value="1"/>
</dbReference>
<keyword evidence="10 17" id="KW-0547">Nucleotide-binding</keyword>
<dbReference type="Proteomes" id="UP000607197">
    <property type="component" value="Unassembled WGS sequence"/>
</dbReference>
<evidence type="ECO:0000256" key="14">
    <source>
        <dbReference type="ARBA" id="ARBA00030544"/>
    </source>
</evidence>
<dbReference type="Pfam" id="PF12840">
    <property type="entry name" value="HTH_20"/>
    <property type="match status" value="1"/>
</dbReference>
<keyword evidence="12 17" id="KW-0460">Magnesium</keyword>
<keyword evidence="7 17" id="KW-0288">FMN</keyword>
<evidence type="ECO:0000256" key="4">
    <source>
        <dbReference type="ARBA" id="ARBA00011987"/>
    </source>
</evidence>
<dbReference type="UniPathway" id="UPA00276">
    <property type="reaction ID" value="UER00929"/>
</dbReference>
<comment type="caution">
    <text evidence="17">Lacks conserved residue(s) required for the propagation of feature annotation.</text>
</comment>
<dbReference type="InterPro" id="IPR011991">
    <property type="entry name" value="ArsR-like_HTH"/>
</dbReference>
<keyword evidence="8 17" id="KW-0808">Transferase</keyword>
<dbReference type="Gene3D" id="2.40.30.30">
    <property type="entry name" value="Riboflavin kinase-like"/>
    <property type="match status" value="1"/>
</dbReference>
<keyword evidence="20" id="KW-1185">Reference proteome</keyword>
<evidence type="ECO:0000256" key="15">
    <source>
        <dbReference type="ARBA" id="ARBA00033116"/>
    </source>
</evidence>
<keyword evidence="11 17" id="KW-0418">Kinase</keyword>
<evidence type="ECO:0000256" key="2">
    <source>
        <dbReference type="ARBA" id="ARBA00005219"/>
    </source>
</evidence>
<dbReference type="InterPro" id="IPR023470">
    <property type="entry name" value="Riboflavin_kinase_archaeal"/>
</dbReference>
<comment type="function">
    <text evidence="1 17">Catalyzes the CTP-dependent phosphorylation of riboflavin (vitamin B2) to form flavin mononucleotide (FMN).</text>
</comment>
<dbReference type="GO" id="GO:0009231">
    <property type="term" value="P:riboflavin biosynthetic process"/>
    <property type="evidence" value="ECO:0007669"/>
    <property type="project" value="InterPro"/>
</dbReference>
<dbReference type="EC" id="2.7.1.161" evidence="4 17"/>
<feature type="binding site" evidence="17">
    <location>
        <begin position="108"/>
        <end position="113"/>
    </location>
    <ligand>
        <name>CDP</name>
        <dbReference type="ChEBI" id="CHEBI:58069"/>
    </ligand>
</feature>
<dbReference type="Gene3D" id="1.10.10.10">
    <property type="entry name" value="Winged helix-like DNA-binding domain superfamily/Winged helix DNA-binding domain"/>
    <property type="match status" value="1"/>
</dbReference>
<gene>
    <name evidence="17" type="primary">ribK</name>
    <name evidence="19" type="ORF">GCM10009039_03940</name>
</gene>
<dbReference type="SUPFAM" id="SSF82114">
    <property type="entry name" value="Riboflavin kinase-like"/>
    <property type="match status" value="1"/>
</dbReference>
<proteinExistence type="inferred from homology"/>
<dbReference type="EMBL" id="BMPG01000001">
    <property type="protein sequence ID" value="GGL48913.1"/>
    <property type="molecule type" value="Genomic_DNA"/>
</dbReference>
<feature type="domain" description="Riboflavin kinase" evidence="18">
    <location>
        <begin position="105"/>
        <end position="231"/>
    </location>
</feature>
<sequence>MAQRMDADVGYDELAVLKLLALDGGLRGEVKVSCSDLAGRLDASNQTASRRLQALEDAGFVERDLVTDGQLVDITDAGERALQHEYEDYRRIFDGPTDVTLHGTVTGGMGEGRHYISLSGYNRQFNEKLGYDPYPGTLNVELTEQSRRERAAMERLDAVPIDAWEDEERTYGSASCYPCTVENTEGDAFAPAHVIVPDRTHHDESKLEIIAPEKLRDELGLVDDDTVAVRVTPRED</sequence>
<evidence type="ECO:0000256" key="3">
    <source>
        <dbReference type="ARBA" id="ARBA00006428"/>
    </source>
</evidence>
<comment type="catalytic activity">
    <reaction evidence="16 17">
        <text>riboflavin + CTP = CDP + FMN + H(+)</text>
        <dbReference type="Rhea" id="RHEA:25021"/>
        <dbReference type="ChEBI" id="CHEBI:15378"/>
        <dbReference type="ChEBI" id="CHEBI:37563"/>
        <dbReference type="ChEBI" id="CHEBI:57986"/>
        <dbReference type="ChEBI" id="CHEBI:58069"/>
        <dbReference type="ChEBI" id="CHEBI:58210"/>
        <dbReference type="EC" id="2.7.1.161"/>
    </reaction>
</comment>
<dbReference type="InterPro" id="IPR039063">
    <property type="entry name" value="RibK_CTP-dep"/>
</dbReference>
<dbReference type="AlphaFoldDB" id="A0A830F7S4"/>
<evidence type="ECO:0000313" key="20">
    <source>
        <dbReference type="Proteomes" id="UP000607197"/>
    </source>
</evidence>